<feature type="domain" description="Glycosyl transferase family 1" evidence="1">
    <location>
        <begin position="131"/>
        <end position="286"/>
    </location>
</feature>
<protein>
    <submittedName>
        <fullName evidence="2">Glycosyltransferase family 4 protein</fullName>
    </submittedName>
</protein>
<accession>A0AAI9HME5</accession>
<dbReference type="AlphaFoldDB" id="A0AAI9HME5"/>
<gene>
    <name evidence="2" type="ORF">PQQ21_005503</name>
</gene>
<dbReference type="EMBL" id="ABKLER030000061">
    <property type="protein sequence ID" value="EMN4148122.1"/>
    <property type="molecule type" value="Genomic_DNA"/>
</dbReference>
<dbReference type="CDD" id="cd03801">
    <property type="entry name" value="GT4_PimA-like"/>
    <property type="match status" value="1"/>
</dbReference>
<dbReference type="SUPFAM" id="SSF53756">
    <property type="entry name" value="UDP-Glycosyltransferase/glycogen phosphorylase"/>
    <property type="match status" value="1"/>
</dbReference>
<dbReference type="GO" id="GO:0016757">
    <property type="term" value="F:glycosyltransferase activity"/>
    <property type="evidence" value="ECO:0007669"/>
    <property type="project" value="TreeGrafter"/>
</dbReference>
<dbReference type="Pfam" id="PF00534">
    <property type="entry name" value="Glycos_transf_1"/>
    <property type="match status" value="1"/>
</dbReference>
<dbReference type="PANTHER" id="PTHR45947:SF13">
    <property type="entry name" value="TRANSFERASE"/>
    <property type="match status" value="1"/>
</dbReference>
<proteinExistence type="predicted"/>
<dbReference type="InterPro" id="IPR050194">
    <property type="entry name" value="Glycosyltransferase_grp1"/>
</dbReference>
<dbReference type="PANTHER" id="PTHR45947">
    <property type="entry name" value="SULFOQUINOVOSYL TRANSFERASE SQD2"/>
    <property type="match status" value="1"/>
</dbReference>
<evidence type="ECO:0000259" key="1">
    <source>
        <dbReference type="Pfam" id="PF00534"/>
    </source>
</evidence>
<organism evidence="2">
    <name type="scientific">Citrobacter freundii</name>
    <dbReference type="NCBI Taxonomy" id="546"/>
    <lineage>
        <taxon>Bacteria</taxon>
        <taxon>Pseudomonadati</taxon>
        <taxon>Pseudomonadota</taxon>
        <taxon>Gammaproteobacteria</taxon>
        <taxon>Enterobacterales</taxon>
        <taxon>Enterobacteriaceae</taxon>
        <taxon>Citrobacter</taxon>
        <taxon>Citrobacter freundii complex</taxon>
    </lineage>
</organism>
<dbReference type="InterPro" id="IPR001296">
    <property type="entry name" value="Glyco_trans_1"/>
</dbReference>
<dbReference type="Gene3D" id="3.40.50.2000">
    <property type="entry name" value="Glycogen Phosphorylase B"/>
    <property type="match status" value="2"/>
</dbReference>
<comment type="caution">
    <text evidence="2">The sequence shown here is derived from an EMBL/GenBank/DDBJ whole genome shotgun (WGS) entry which is preliminary data.</text>
</comment>
<sequence length="313" mass="34729">KERPDIVHFHNIYHQLTPALIKVARNFGSKTVLTAHDYKIVCPSYSMLRDGKVCDSCITGTVFNAFRYRCQEGSASKSLLLSLEATWQYIAQNYQALDVIISPSVFLRGILLRTLPNSRIDVIVNGVDDSRPLAEVSDEGYMLYFGRLSREKGVATLLEAHKKMQNSAPLKVVGHGPLHDELAAKYPDVEFLGYVQQGEALDKLIKHARAVILPSECYENCSMAILEAMSLGKPVIGSRIGGIPEQIRDGIEGILFEPGNAQELANAMDALADSQEKARNMGLHGRARLSEKYALSKHMDTLQALYKELLSRP</sequence>
<evidence type="ECO:0000313" key="2">
    <source>
        <dbReference type="EMBL" id="EMN4148122.1"/>
    </source>
</evidence>
<reference evidence="2" key="1">
    <citation type="submission" date="2024-02" db="EMBL/GenBank/DDBJ databases">
        <authorList>
            <consortium name="Clinical and Environmental Microbiology Branch: Whole genome sequencing antimicrobial resistance pathogens in the healthcare setting"/>
        </authorList>
    </citation>
    <scope>NUCLEOTIDE SEQUENCE</scope>
    <source>
        <strain evidence="2">2023GN-00102</strain>
    </source>
</reference>
<name>A0AAI9HME5_CITFR</name>
<feature type="non-terminal residue" evidence="2">
    <location>
        <position position="1"/>
    </location>
</feature>